<reference evidence="2 4" key="1">
    <citation type="submission" date="2016-04" db="EMBL/GenBank/DDBJ databases">
        <title>Genome sequence of Methanosphaera cuniculi DSM 4103.</title>
        <authorList>
            <person name="Poehlein A."/>
            <person name="Seedorf H."/>
            <person name="Daniel R."/>
        </authorList>
    </citation>
    <scope>NUCLEOTIDE SEQUENCE [LARGE SCALE GENOMIC DNA]</scope>
    <source>
        <strain evidence="2 4">DSM 4103</strain>
    </source>
</reference>
<dbReference type="EMBL" id="LMVN01000011">
    <property type="protein sequence ID" value="PAV07660.1"/>
    <property type="molecule type" value="Genomic_DNA"/>
</dbReference>
<comment type="caution">
    <text evidence="1">The sequence shown here is derived from an EMBL/GenBank/DDBJ whole genome shotgun (WGS) entry which is preliminary data.</text>
</comment>
<protein>
    <submittedName>
        <fullName evidence="1">Uncharacterized protein</fullName>
    </submittedName>
</protein>
<keyword evidence="3" id="KW-1185">Reference proteome</keyword>
<proteinExistence type="predicted"/>
<gene>
    <name evidence="1" type="ORF">ASJ82_08260</name>
    <name evidence="2" type="ORF">MSCUN_09450</name>
</gene>
<reference evidence="1 3" key="2">
    <citation type="journal article" date="2017" name="BMC Genomics">
        <title>Genomic analysis of methanogenic archaea reveals a shift towards energy conservation.</title>
        <authorList>
            <person name="Gilmore S.P."/>
            <person name="Henske J.K."/>
            <person name="Sexton J.A."/>
            <person name="Solomon K.V."/>
            <person name="Seppala S."/>
            <person name="Yoo J.I."/>
            <person name="Huyett L.M."/>
            <person name="Pressman A."/>
            <person name="Cogan J.Z."/>
            <person name="Kivenson V."/>
            <person name="Peng X."/>
            <person name="Tan Y."/>
            <person name="Valentine D.L."/>
            <person name="O'Malley M.A."/>
        </authorList>
    </citation>
    <scope>NUCLEOTIDE SEQUENCE [LARGE SCALE GENOMIC DNA]</scope>
    <source>
        <strain evidence="1 3">1R-7</strain>
    </source>
</reference>
<evidence type="ECO:0000313" key="1">
    <source>
        <dbReference type="EMBL" id="PAV07660.1"/>
    </source>
</evidence>
<dbReference type="Proteomes" id="UP000246004">
    <property type="component" value="Unassembled WGS sequence"/>
</dbReference>
<evidence type="ECO:0000313" key="3">
    <source>
        <dbReference type="Proteomes" id="UP000217528"/>
    </source>
</evidence>
<dbReference type="Proteomes" id="UP000217528">
    <property type="component" value="Unassembled WGS sequence"/>
</dbReference>
<dbReference type="RefSeq" id="WP_095608546.1">
    <property type="nucleotide sequence ID" value="NZ_LMVN01000011.1"/>
</dbReference>
<evidence type="ECO:0000313" key="2">
    <source>
        <dbReference type="EMBL" id="PWL08014.1"/>
    </source>
</evidence>
<organism evidence="1 3">
    <name type="scientific">Methanosphaera cuniculi</name>
    <dbReference type="NCBI Taxonomy" id="1077256"/>
    <lineage>
        <taxon>Archaea</taxon>
        <taxon>Methanobacteriati</taxon>
        <taxon>Methanobacteriota</taxon>
        <taxon>Methanomada group</taxon>
        <taxon>Methanobacteria</taxon>
        <taxon>Methanobacteriales</taxon>
        <taxon>Methanobacteriaceae</taxon>
        <taxon>Methanosphaera</taxon>
    </lineage>
</organism>
<name>A0A2A2HEB2_9EURY</name>
<dbReference type="EMBL" id="LWMS01000031">
    <property type="protein sequence ID" value="PWL08014.1"/>
    <property type="molecule type" value="Genomic_DNA"/>
</dbReference>
<dbReference type="AlphaFoldDB" id="A0A2A2HEB2"/>
<evidence type="ECO:0000313" key="4">
    <source>
        <dbReference type="Proteomes" id="UP000246004"/>
    </source>
</evidence>
<sequence>MSYFFKRSNDDKKLVINYENQLTKLGHKYTTDAGQKREYTDFSVIFPSSLRNYLCPDGKSDIYFYKANDDTIHIVGVNPGSMYEYEKVNVVERNPNQFGIVLPKHLYNNLSNYHNFRYIFNPDEVEFVSGKQGIIVAEPF</sequence>
<accession>A0A2A2HEB2</accession>